<protein>
    <submittedName>
        <fullName evidence="2">Uncharacterized protein</fullName>
    </submittedName>
</protein>
<dbReference type="EMBL" id="MU005573">
    <property type="protein sequence ID" value="KAF2688833.1"/>
    <property type="molecule type" value="Genomic_DNA"/>
</dbReference>
<evidence type="ECO:0000313" key="3">
    <source>
        <dbReference type="Proteomes" id="UP000799291"/>
    </source>
</evidence>
<evidence type="ECO:0000313" key="2">
    <source>
        <dbReference type="EMBL" id="KAF2688833.1"/>
    </source>
</evidence>
<proteinExistence type="predicted"/>
<feature type="region of interest" description="Disordered" evidence="1">
    <location>
        <begin position="93"/>
        <end position="125"/>
    </location>
</feature>
<evidence type="ECO:0000256" key="1">
    <source>
        <dbReference type="SAM" id="MobiDB-lite"/>
    </source>
</evidence>
<keyword evidence="3" id="KW-1185">Reference proteome</keyword>
<sequence length="187" mass="20677">MSVELSYQQYGNSQFQSKQTSAYLSGPDMQAHNPAAAASRLRISNPSIACGTVSRTHKVSAMSDTLSQSMLLGTPAQASTLYLRGTGTSRYLCTSTSTDPRRPKPQLTYLPPDPHPPAAPRLRPSKLRTRLRVVAALFREFPLLTAFRHRSRREPPSYPRPPQMLRNLDTDDPSDARNASDSQPQAL</sequence>
<feature type="compositionally biased region" description="Polar residues" evidence="1">
    <location>
        <begin position="177"/>
        <end position="187"/>
    </location>
</feature>
<feature type="region of interest" description="Disordered" evidence="1">
    <location>
        <begin position="149"/>
        <end position="187"/>
    </location>
</feature>
<reference evidence="2" key="1">
    <citation type="journal article" date="2020" name="Stud. Mycol.">
        <title>101 Dothideomycetes genomes: a test case for predicting lifestyles and emergence of pathogens.</title>
        <authorList>
            <person name="Haridas S."/>
            <person name="Albert R."/>
            <person name="Binder M."/>
            <person name="Bloem J."/>
            <person name="Labutti K."/>
            <person name="Salamov A."/>
            <person name="Andreopoulos B."/>
            <person name="Baker S."/>
            <person name="Barry K."/>
            <person name="Bills G."/>
            <person name="Bluhm B."/>
            <person name="Cannon C."/>
            <person name="Castanera R."/>
            <person name="Culley D."/>
            <person name="Daum C."/>
            <person name="Ezra D."/>
            <person name="Gonzalez J."/>
            <person name="Henrissat B."/>
            <person name="Kuo A."/>
            <person name="Liang C."/>
            <person name="Lipzen A."/>
            <person name="Lutzoni F."/>
            <person name="Magnuson J."/>
            <person name="Mondo S."/>
            <person name="Nolan M."/>
            <person name="Ohm R."/>
            <person name="Pangilinan J."/>
            <person name="Park H.-J."/>
            <person name="Ramirez L."/>
            <person name="Alfaro M."/>
            <person name="Sun H."/>
            <person name="Tritt A."/>
            <person name="Yoshinaga Y."/>
            <person name="Zwiers L.-H."/>
            <person name="Turgeon B."/>
            <person name="Goodwin S."/>
            <person name="Spatafora J."/>
            <person name="Crous P."/>
            <person name="Grigoriev I."/>
        </authorList>
    </citation>
    <scope>NUCLEOTIDE SEQUENCE</scope>
    <source>
        <strain evidence="2">CBS 122367</strain>
    </source>
</reference>
<name>A0A6G1JFB8_9PLEO</name>
<accession>A0A6G1JFB8</accession>
<organism evidence="2 3">
    <name type="scientific">Lentithecium fluviatile CBS 122367</name>
    <dbReference type="NCBI Taxonomy" id="1168545"/>
    <lineage>
        <taxon>Eukaryota</taxon>
        <taxon>Fungi</taxon>
        <taxon>Dikarya</taxon>
        <taxon>Ascomycota</taxon>
        <taxon>Pezizomycotina</taxon>
        <taxon>Dothideomycetes</taxon>
        <taxon>Pleosporomycetidae</taxon>
        <taxon>Pleosporales</taxon>
        <taxon>Massarineae</taxon>
        <taxon>Lentitheciaceae</taxon>
        <taxon>Lentithecium</taxon>
    </lineage>
</organism>
<gene>
    <name evidence="2" type="ORF">K458DRAFT_414535</name>
</gene>
<dbReference type="AlphaFoldDB" id="A0A6G1JFB8"/>
<dbReference type="Proteomes" id="UP000799291">
    <property type="component" value="Unassembled WGS sequence"/>
</dbReference>